<reference evidence="1" key="1">
    <citation type="submission" date="2022-04" db="EMBL/GenBank/DDBJ databases">
        <title>Desulfatitalea alkaliphila sp. nov., a novel anaerobic sulfate-reducing bacterium isolated from terrestrial mud volcano, Taman Peninsula, Russia.</title>
        <authorList>
            <person name="Khomyakova M.A."/>
            <person name="Merkel A.Y."/>
            <person name="Slobodkin A.I."/>
        </authorList>
    </citation>
    <scope>NUCLEOTIDE SEQUENCE</scope>
    <source>
        <strain evidence="1">M08but</strain>
    </source>
</reference>
<dbReference type="SUPFAM" id="SSF51161">
    <property type="entry name" value="Trimeric LpxA-like enzymes"/>
    <property type="match status" value="1"/>
</dbReference>
<dbReference type="Pfam" id="PF18776">
    <property type="entry name" value="Hexapep_loop"/>
    <property type="match status" value="1"/>
</dbReference>
<comment type="caution">
    <text evidence="1">The sequence shown here is derived from an EMBL/GenBank/DDBJ whole genome shotgun (WGS) entry which is preliminary data.</text>
</comment>
<protein>
    <submittedName>
        <fullName evidence="1">Transferase</fullName>
    </submittedName>
</protein>
<dbReference type="InterPro" id="IPR011004">
    <property type="entry name" value="Trimer_LpxA-like_sf"/>
</dbReference>
<dbReference type="InterPro" id="IPR040730">
    <property type="entry name" value="Hexapep_loop"/>
</dbReference>
<dbReference type="GO" id="GO:0016740">
    <property type="term" value="F:transferase activity"/>
    <property type="evidence" value="ECO:0007669"/>
    <property type="project" value="UniProtKB-KW"/>
</dbReference>
<sequence length="473" mass="53513">MERLHELLERIIQRVNVNLREPLFDVGPYVRGLVPWQQLVKFYAFYGITPYHPLDFHFSRANLSGSYFLGRCHVTDAILYKSDIRGDELKRSGEIFKYEGFEIPLTEDETIRIKDSYLIKTLVHNNSHDPETPEEFIIQNTVSTHYANIHGSDVEGCFLGPFSTVDLTALHDCVIGNFVYAQVGELSHRQLPAGTVWVRNGNHFDFTYHHSPDVLQRYIRFDSGKPPEGIFMDFVEGRKEDFQRIFDVVNLESFPNVPEGASVNRYAVIKPKTQFNKNVLVAQRAYIENSWMGIGANAQENCYILHSRLSGYNVTAHGAKIIHADLGEKVFVGFNSFLQGTPDHRLTIGANSIVMPHTIIDLSEPVTIPEEHLVWGLIRTQDDVADHSVPLAELASVEGPFQRGGMRFAGNGRLFVEGFQHRIEHILEANGAYFDGSSQHGHAQQSQNISFNLIQPYPEGALKGLFPTIDIHP</sequence>
<evidence type="ECO:0000313" key="1">
    <source>
        <dbReference type="EMBL" id="MCJ8502411.1"/>
    </source>
</evidence>
<accession>A0AA41UMA1</accession>
<dbReference type="Gene3D" id="2.160.10.10">
    <property type="entry name" value="Hexapeptide repeat proteins"/>
    <property type="match status" value="2"/>
</dbReference>
<keyword evidence="2" id="KW-1185">Reference proteome</keyword>
<gene>
    <name evidence="1" type="ORF">MRX98_17675</name>
</gene>
<organism evidence="1 2">
    <name type="scientific">Desulfatitalea alkaliphila</name>
    <dbReference type="NCBI Taxonomy" id="2929485"/>
    <lineage>
        <taxon>Bacteria</taxon>
        <taxon>Pseudomonadati</taxon>
        <taxon>Thermodesulfobacteriota</taxon>
        <taxon>Desulfobacteria</taxon>
        <taxon>Desulfobacterales</taxon>
        <taxon>Desulfosarcinaceae</taxon>
        <taxon>Desulfatitalea</taxon>
    </lineage>
</organism>
<proteinExistence type="predicted"/>
<keyword evidence="1" id="KW-0808">Transferase</keyword>
<dbReference type="AlphaFoldDB" id="A0AA41UMA1"/>
<dbReference type="EMBL" id="JALJRB010000025">
    <property type="protein sequence ID" value="MCJ8502411.1"/>
    <property type="molecule type" value="Genomic_DNA"/>
</dbReference>
<dbReference type="Proteomes" id="UP001165427">
    <property type="component" value="Unassembled WGS sequence"/>
</dbReference>
<name>A0AA41UMA1_9BACT</name>
<dbReference type="RefSeq" id="WP_246913138.1">
    <property type="nucleotide sequence ID" value="NZ_JALJRB010000025.1"/>
</dbReference>
<evidence type="ECO:0000313" key="2">
    <source>
        <dbReference type="Proteomes" id="UP001165427"/>
    </source>
</evidence>